<accession>A0A940MQX2</accession>
<feature type="chain" id="PRO_5037659108" evidence="2">
    <location>
        <begin position="29"/>
        <end position="516"/>
    </location>
</feature>
<keyword evidence="1" id="KW-0677">Repeat</keyword>
<dbReference type="InterPro" id="IPR011990">
    <property type="entry name" value="TPR-like_helical_dom_sf"/>
</dbReference>
<dbReference type="Gene3D" id="1.25.40.10">
    <property type="entry name" value="Tetratricopeptide repeat domain"/>
    <property type="match status" value="1"/>
</dbReference>
<organism evidence="3 4">
    <name type="scientific">Sagittula salina</name>
    <dbReference type="NCBI Taxonomy" id="2820268"/>
    <lineage>
        <taxon>Bacteria</taxon>
        <taxon>Pseudomonadati</taxon>
        <taxon>Pseudomonadota</taxon>
        <taxon>Alphaproteobacteria</taxon>
        <taxon>Rhodobacterales</taxon>
        <taxon>Roseobacteraceae</taxon>
        <taxon>Sagittula</taxon>
    </lineage>
</organism>
<dbReference type="AlphaFoldDB" id="A0A940MQX2"/>
<dbReference type="SUPFAM" id="SSF81901">
    <property type="entry name" value="HCP-like"/>
    <property type="match status" value="2"/>
</dbReference>
<dbReference type="PANTHER" id="PTHR46430:SF3">
    <property type="entry name" value="ACTIVATOR OF C KINASE PROTEIN 1"/>
    <property type="match status" value="1"/>
</dbReference>
<dbReference type="SMART" id="SM00671">
    <property type="entry name" value="SEL1"/>
    <property type="match status" value="3"/>
</dbReference>
<evidence type="ECO:0000313" key="3">
    <source>
        <dbReference type="EMBL" id="MBP0483083.1"/>
    </source>
</evidence>
<feature type="signal peptide" evidence="2">
    <location>
        <begin position="1"/>
        <end position="28"/>
    </location>
</feature>
<comment type="caution">
    <text evidence="3">The sequence shown here is derived from an EMBL/GenBank/DDBJ whole genome shotgun (WGS) entry which is preliminary data.</text>
</comment>
<keyword evidence="2" id="KW-0732">Signal</keyword>
<dbReference type="PANTHER" id="PTHR46430">
    <property type="entry name" value="PROTEIN SKT5-RELATED"/>
    <property type="match status" value="1"/>
</dbReference>
<dbReference type="Proteomes" id="UP000675940">
    <property type="component" value="Unassembled WGS sequence"/>
</dbReference>
<dbReference type="Pfam" id="PF08238">
    <property type="entry name" value="Sel1"/>
    <property type="match status" value="2"/>
</dbReference>
<dbReference type="RefSeq" id="WP_209361040.1">
    <property type="nucleotide sequence ID" value="NZ_JAGISH010000006.1"/>
</dbReference>
<reference evidence="3" key="1">
    <citation type="submission" date="2021-03" db="EMBL/GenBank/DDBJ databases">
        <title>Sagittula salina sp. nov. strain M10.9X isolated from the marine waste.</title>
        <authorList>
            <person name="Satari L."/>
            <person name="Molina-Menor E."/>
            <person name="Vidal-Verdu A."/>
            <person name="Pascual J."/>
            <person name="Pereto J."/>
            <person name="Porcar M."/>
        </authorList>
    </citation>
    <scope>NUCLEOTIDE SEQUENCE</scope>
    <source>
        <strain evidence="3">M10.9X</strain>
    </source>
</reference>
<protein>
    <submittedName>
        <fullName evidence="3">Sel1 repeat family protein</fullName>
    </submittedName>
</protein>
<evidence type="ECO:0000256" key="2">
    <source>
        <dbReference type="SAM" id="SignalP"/>
    </source>
</evidence>
<keyword evidence="4" id="KW-1185">Reference proteome</keyword>
<name>A0A940MQX2_9RHOB</name>
<dbReference type="EMBL" id="JAGISH010000006">
    <property type="protein sequence ID" value="MBP0483083.1"/>
    <property type="molecule type" value="Genomic_DNA"/>
</dbReference>
<evidence type="ECO:0000256" key="1">
    <source>
        <dbReference type="ARBA" id="ARBA00022737"/>
    </source>
</evidence>
<gene>
    <name evidence="3" type="ORF">J5474_11355</name>
</gene>
<evidence type="ECO:0000313" key="4">
    <source>
        <dbReference type="Proteomes" id="UP000675940"/>
    </source>
</evidence>
<dbReference type="InterPro" id="IPR051726">
    <property type="entry name" value="Chitin_Synth_Reg"/>
</dbReference>
<sequence>MKTFAPLLSRGIVLGAAILSLAPAATHAQEHRVAMTQEQPTQAAQTLNSRYKAVERLRKQARDTEQMQAVLEGYAGLAKEGHARSAFRMGNIFYRGTMTAPDAARGIDSYRKAAKLGYAPAWRYLAVALLSVGEGEAAFDAFAKARAAGIVGFDLIVAKAHLRHSFGGLSDPEAGLALLQTLTAAGDGRARMELGKTLSDAGSGFADFAAARRIFEELAGKGHGEATMRLAGLYRGGLGVPRHYPTAQVLYERAARSGVEGARLKVAEMQIRRGLFGNARRTLEHAVTDRVEGAEVALIDAEIRRQLGSRSDRAAALAALEEGLKSQDPRYGVLALELLSDHVPVSLDRDVVVAQVRAAADHGHGDSAAALLRAARLVPGLGLRAQRPALLESYRDLLRDATRTGEEVRIIMDSQPRSKAREMIAERLDEASPEVAYDVMSAVARADRNDFIWLVQSEFKRRGNYSGHLTGTLTGSTLRAMLRFCAAEGYLDECRHGPLRGTAMRLMSASLAGDVR</sequence>
<proteinExistence type="predicted"/>
<dbReference type="InterPro" id="IPR006597">
    <property type="entry name" value="Sel1-like"/>
</dbReference>